<evidence type="ECO:0000256" key="1">
    <source>
        <dbReference type="ARBA" id="ARBA00022801"/>
    </source>
</evidence>
<dbReference type="InterPro" id="IPR016986">
    <property type="entry name" value="UCP031982_abhydr"/>
</dbReference>
<organism evidence="4">
    <name type="scientific">Ralstonia solanacearum</name>
    <name type="common">Pseudomonas solanacearum</name>
    <dbReference type="NCBI Taxonomy" id="305"/>
    <lineage>
        <taxon>Bacteria</taxon>
        <taxon>Pseudomonadati</taxon>
        <taxon>Pseudomonadota</taxon>
        <taxon>Betaproteobacteria</taxon>
        <taxon>Burkholderiales</taxon>
        <taxon>Burkholderiaceae</taxon>
        <taxon>Ralstonia</taxon>
        <taxon>Ralstonia solanacearum species complex</taxon>
    </lineage>
</organism>
<dbReference type="SUPFAM" id="SSF53474">
    <property type="entry name" value="alpha/beta-Hydrolases"/>
    <property type="match status" value="1"/>
</dbReference>
<dbReference type="GO" id="GO:0003847">
    <property type="term" value="F:1-alkyl-2-acetylglycerophosphocholine esterase activity"/>
    <property type="evidence" value="ECO:0007669"/>
    <property type="project" value="TreeGrafter"/>
</dbReference>
<dbReference type="EMBL" id="LN899819">
    <property type="protein sequence ID" value="CUV14886.1"/>
    <property type="molecule type" value="Genomic_DNA"/>
</dbReference>
<name>A0A0S4TXW4_RALSL</name>
<evidence type="ECO:0000256" key="3">
    <source>
        <dbReference type="ARBA" id="ARBA00023098"/>
    </source>
</evidence>
<dbReference type="PIRSF" id="PIRSF031982">
    <property type="entry name" value="UCP031982_abhydr"/>
    <property type="match status" value="1"/>
</dbReference>
<dbReference type="PANTHER" id="PTHR10272">
    <property type="entry name" value="PLATELET-ACTIVATING FACTOR ACETYLHYDROLASE"/>
    <property type="match status" value="1"/>
</dbReference>
<dbReference type="AlphaFoldDB" id="A0A0S4TXW4"/>
<keyword evidence="1 4" id="KW-0378">Hydrolase</keyword>
<keyword evidence="3" id="KW-0443">Lipid metabolism</keyword>
<accession>A0A0S4TXW4</accession>
<keyword evidence="2" id="KW-0442">Lipid degradation</keyword>
<protein>
    <submittedName>
        <fullName evidence="4">Putative Dienelactone hydrolase</fullName>
    </submittedName>
</protein>
<sequence length="343" mass="37068">MNPPLTPRVTIAPYHDSGACTAAAEACQVGFRQRTLKFGRSPLPVGLWYPTDEPERTQFFGPFSMRVALGATPRQGNGHLVVISHGSKGNHLGHRGAARELAAAGYVVAAPLHPHDNYLDDSQSGTLALWRSRPAHLRTVVDAVMSDPVFSPLLFPDACGVMGFSLGGYTALSVLGARASLHALADHLQRHPDDLLPVAPDAPGLSAGELDAMLAAHPEAFSSERDTRFKAAVLLAPLCALFPDADLRTVDVPVSLYCAERDDVLREPYHAHRLAPLLPRLKRFECVASAGHFSFLTPFPGVLHDELPVLSLDAPNFDRSAFHERLNQEVVSFFDDALQGGRS</sequence>
<gene>
    <name evidence="4" type="ORF">RUN39_v1_980017</name>
</gene>
<dbReference type="Gene3D" id="3.40.50.1820">
    <property type="entry name" value="alpha/beta hydrolase"/>
    <property type="match status" value="1"/>
</dbReference>
<evidence type="ECO:0000256" key="2">
    <source>
        <dbReference type="ARBA" id="ARBA00022963"/>
    </source>
</evidence>
<dbReference type="PANTHER" id="PTHR10272:SF0">
    <property type="entry name" value="PLATELET-ACTIVATING FACTOR ACETYLHYDROLASE"/>
    <property type="match status" value="1"/>
</dbReference>
<proteinExistence type="predicted"/>
<reference evidence="4" key="1">
    <citation type="submission" date="2015-10" db="EMBL/GenBank/DDBJ databases">
        <authorList>
            <person name="Gilbert D.G."/>
        </authorList>
    </citation>
    <scope>NUCLEOTIDE SEQUENCE</scope>
    <source>
        <strain evidence="4">Phyl III-seqv23</strain>
    </source>
</reference>
<evidence type="ECO:0000313" key="4">
    <source>
        <dbReference type="EMBL" id="CUV14886.1"/>
    </source>
</evidence>
<dbReference type="GO" id="GO:0016042">
    <property type="term" value="P:lipid catabolic process"/>
    <property type="evidence" value="ECO:0007669"/>
    <property type="project" value="UniProtKB-KW"/>
</dbReference>
<dbReference type="InterPro" id="IPR029058">
    <property type="entry name" value="AB_hydrolase_fold"/>
</dbReference>